<sequence>MCLVILVLEVVVVELPEMSQTARMTNSEVPR</sequence>
<reference evidence="1" key="2">
    <citation type="journal article" date="2015" name="Data Brief">
        <title>Shoot transcriptome of the giant reed, Arundo donax.</title>
        <authorList>
            <person name="Barrero R.A."/>
            <person name="Guerrero F.D."/>
            <person name="Moolhuijzen P."/>
            <person name="Goolsby J.A."/>
            <person name="Tidwell J."/>
            <person name="Bellgard S.E."/>
            <person name="Bellgard M.I."/>
        </authorList>
    </citation>
    <scope>NUCLEOTIDE SEQUENCE</scope>
    <source>
        <tissue evidence="1">Shoot tissue taken approximately 20 cm above the soil surface</tissue>
    </source>
</reference>
<accession>A0A0A8ZD05</accession>
<protein>
    <submittedName>
        <fullName evidence="1">Uncharacterized protein</fullName>
    </submittedName>
</protein>
<name>A0A0A8ZD05_ARUDO</name>
<dbReference type="EMBL" id="GBRH01261219">
    <property type="protein sequence ID" value="JAD36676.1"/>
    <property type="molecule type" value="Transcribed_RNA"/>
</dbReference>
<evidence type="ECO:0000313" key="1">
    <source>
        <dbReference type="EMBL" id="JAD36676.1"/>
    </source>
</evidence>
<dbReference type="AlphaFoldDB" id="A0A0A8ZD05"/>
<reference evidence="1" key="1">
    <citation type="submission" date="2014-09" db="EMBL/GenBank/DDBJ databases">
        <authorList>
            <person name="Magalhaes I.L.F."/>
            <person name="Oliveira U."/>
            <person name="Santos F.R."/>
            <person name="Vidigal T.H.D.A."/>
            <person name="Brescovit A.D."/>
            <person name="Santos A.J."/>
        </authorList>
    </citation>
    <scope>NUCLEOTIDE SEQUENCE</scope>
    <source>
        <tissue evidence="1">Shoot tissue taken approximately 20 cm above the soil surface</tissue>
    </source>
</reference>
<proteinExistence type="predicted"/>
<organism evidence="1">
    <name type="scientific">Arundo donax</name>
    <name type="common">Giant reed</name>
    <name type="synonym">Donax arundinaceus</name>
    <dbReference type="NCBI Taxonomy" id="35708"/>
    <lineage>
        <taxon>Eukaryota</taxon>
        <taxon>Viridiplantae</taxon>
        <taxon>Streptophyta</taxon>
        <taxon>Embryophyta</taxon>
        <taxon>Tracheophyta</taxon>
        <taxon>Spermatophyta</taxon>
        <taxon>Magnoliopsida</taxon>
        <taxon>Liliopsida</taxon>
        <taxon>Poales</taxon>
        <taxon>Poaceae</taxon>
        <taxon>PACMAD clade</taxon>
        <taxon>Arundinoideae</taxon>
        <taxon>Arundineae</taxon>
        <taxon>Arundo</taxon>
    </lineage>
</organism>